<dbReference type="EMBL" id="BKCJ010450743">
    <property type="protein sequence ID" value="GFA58888.1"/>
    <property type="molecule type" value="Genomic_DNA"/>
</dbReference>
<protein>
    <submittedName>
        <fullName evidence="1">Uncharacterized protein</fullName>
    </submittedName>
</protein>
<organism evidence="1">
    <name type="scientific">Tanacetum cinerariifolium</name>
    <name type="common">Dalmatian daisy</name>
    <name type="synonym">Chrysanthemum cinerariifolium</name>
    <dbReference type="NCBI Taxonomy" id="118510"/>
    <lineage>
        <taxon>Eukaryota</taxon>
        <taxon>Viridiplantae</taxon>
        <taxon>Streptophyta</taxon>
        <taxon>Embryophyta</taxon>
        <taxon>Tracheophyta</taxon>
        <taxon>Spermatophyta</taxon>
        <taxon>Magnoliopsida</taxon>
        <taxon>eudicotyledons</taxon>
        <taxon>Gunneridae</taxon>
        <taxon>Pentapetalae</taxon>
        <taxon>asterids</taxon>
        <taxon>campanulids</taxon>
        <taxon>Asterales</taxon>
        <taxon>Asteraceae</taxon>
        <taxon>Asteroideae</taxon>
        <taxon>Anthemideae</taxon>
        <taxon>Anthemidinae</taxon>
        <taxon>Tanacetum</taxon>
    </lineage>
</organism>
<dbReference type="AlphaFoldDB" id="A0A699JXE0"/>
<reference evidence="1" key="1">
    <citation type="journal article" date="2019" name="Sci. Rep.">
        <title>Draft genome of Tanacetum cinerariifolium, the natural source of mosquito coil.</title>
        <authorList>
            <person name="Yamashiro T."/>
            <person name="Shiraishi A."/>
            <person name="Satake H."/>
            <person name="Nakayama K."/>
        </authorList>
    </citation>
    <scope>NUCLEOTIDE SEQUENCE</scope>
</reference>
<gene>
    <name evidence="1" type="ORF">Tci_630860</name>
</gene>
<accession>A0A699JXE0</accession>
<feature type="non-terminal residue" evidence="1">
    <location>
        <position position="176"/>
    </location>
</feature>
<evidence type="ECO:0000313" key="1">
    <source>
        <dbReference type="EMBL" id="GFA58888.1"/>
    </source>
</evidence>
<comment type="caution">
    <text evidence="1">The sequence shown here is derived from an EMBL/GenBank/DDBJ whole genome shotgun (WGS) entry which is preliminary data.</text>
</comment>
<sequence>MIITKFDRTQKFNDEIGKLRAISGHELGAAGVQIPENNLDNLHSSIEEDGTLKTVDPQDLLGSFLLADKDLLCLNLQTGTLFLDALRFRVMILVKGNVFPTIVKVRPVGCDPLALVEKFIPVEDNIGLLETTFDEDVVLMFVFPKNVKGFVNLTRLVLFVGVKTISLSPKLLMQGQ</sequence>
<proteinExistence type="predicted"/>
<name>A0A699JXE0_TANCI</name>